<protein>
    <submittedName>
        <fullName evidence="2">Uncharacterized protein</fullName>
    </submittedName>
</protein>
<dbReference type="EMBL" id="BK015176">
    <property type="protein sequence ID" value="DAD94357.1"/>
    <property type="molecule type" value="Genomic_DNA"/>
</dbReference>
<evidence type="ECO:0000256" key="1">
    <source>
        <dbReference type="SAM" id="MobiDB-lite"/>
    </source>
</evidence>
<proteinExistence type="predicted"/>
<reference evidence="2" key="1">
    <citation type="journal article" date="2021" name="Proc. Natl. Acad. Sci. U.S.A.">
        <title>A Catalog of Tens of Thousands of Viruses from Human Metagenomes Reveals Hidden Associations with Chronic Diseases.</title>
        <authorList>
            <person name="Tisza M.J."/>
            <person name="Buck C.B."/>
        </authorList>
    </citation>
    <scope>NUCLEOTIDE SEQUENCE</scope>
    <source>
        <strain evidence="2">CttFh17</strain>
    </source>
</reference>
<feature type="region of interest" description="Disordered" evidence="1">
    <location>
        <begin position="47"/>
        <end position="66"/>
    </location>
</feature>
<name>A0A8S5NHQ6_9CAUD</name>
<evidence type="ECO:0000313" key="2">
    <source>
        <dbReference type="EMBL" id="DAD94357.1"/>
    </source>
</evidence>
<accession>A0A8S5NHQ6</accession>
<sequence>MDSLALIITIALIYIGRKIYIEAKVNSYDLDKVSIGKMAMDAGKSPSQIKSKMVSGGYDKDSKWKI</sequence>
<organism evidence="2">
    <name type="scientific">Siphoviridae sp. cttFh17</name>
    <dbReference type="NCBI Taxonomy" id="2826491"/>
    <lineage>
        <taxon>Viruses</taxon>
        <taxon>Duplodnaviria</taxon>
        <taxon>Heunggongvirae</taxon>
        <taxon>Uroviricota</taxon>
        <taxon>Caudoviricetes</taxon>
    </lineage>
</organism>